<evidence type="ECO:0000313" key="1">
    <source>
        <dbReference type="EMBL" id="OAF00684.1"/>
    </source>
</evidence>
<dbReference type="EMBL" id="LUUB01000109">
    <property type="protein sequence ID" value="OAF00684.1"/>
    <property type="molecule type" value="Genomic_DNA"/>
</dbReference>
<reference evidence="1 2" key="1">
    <citation type="submission" date="2016-03" db="EMBL/GenBank/DDBJ databases">
        <title>Draft Genome Sequence of the Strain BR 10245 (Bradyrhizobium sp.) isolated from nodules of Centrolobium paraense.</title>
        <authorList>
            <person name="Simoes-Araujo J.L.Sr."/>
            <person name="Barauna A.C."/>
            <person name="Silva K."/>
            <person name="Zilli J.E."/>
        </authorList>
    </citation>
    <scope>NUCLEOTIDE SEQUENCE [LARGE SCALE GENOMIC DNA]</scope>
    <source>
        <strain evidence="1 2">BR 10245</strain>
    </source>
</reference>
<gene>
    <name evidence="1" type="ORF">AYJ54_31050</name>
</gene>
<dbReference type="AlphaFoldDB" id="A0A176YA03"/>
<dbReference type="OrthoDB" id="9553770at2"/>
<accession>A0A176YA03</accession>
<comment type="caution">
    <text evidence="1">The sequence shown here is derived from an EMBL/GenBank/DDBJ whole genome shotgun (WGS) entry which is preliminary data.</text>
</comment>
<evidence type="ECO:0000313" key="2">
    <source>
        <dbReference type="Proteomes" id="UP000076959"/>
    </source>
</evidence>
<proteinExistence type="predicted"/>
<keyword evidence="2" id="KW-1185">Reference proteome</keyword>
<protein>
    <submittedName>
        <fullName evidence="1">Uncharacterized protein</fullName>
    </submittedName>
</protein>
<dbReference type="RefSeq" id="WP_063708013.1">
    <property type="nucleotide sequence ID" value="NZ_LUUB01000109.1"/>
</dbReference>
<name>A0A176YA03_9BRAD</name>
<dbReference type="Proteomes" id="UP000076959">
    <property type="component" value="Unassembled WGS sequence"/>
</dbReference>
<organism evidence="1 2">
    <name type="scientific">Bradyrhizobium centrolobii</name>
    <dbReference type="NCBI Taxonomy" id="1505087"/>
    <lineage>
        <taxon>Bacteria</taxon>
        <taxon>Pseudomonadati</taxon>
        <taxon>Pseudomonadota</taxon>
        <taxon>Alphaproteobacteria</taxon>
        <taxon>Hyphomicrobiales</taxon>
        <taxon>Nitrobacteraceae</taxon>
        <taxon>Bradyrhizobium</taxon>
    </lineage>
</organism>
<sequence>MVDLATAAVIAKIVSDAVGAFDKVFRGYMDVLKRVPTVPTLPPPAFADVNSPHQNAFVARSRQSAQLYQTVTYKQLCERLSDGDREYIETPGRAMDSYQRQWLSVYEQRALASGMDVGGLRGQLGYLARQMSDPLIKVLTFVEKMGLYLDDHYMVARQEAAKYLKRNN</sequence>
<dbReference type="STRING" id="1505087.AYJ54_31050"/>